<dbReference type="GeneID" id="63786614"/>
<evidence type="ECO:0000313" key="2">
    <source>
        <dbReference type="EMBL" id="ORY76600.1"/>
    </source>
</evidence>
<feature type="domain" description="F-box" evidence="1">
    <location>
        <begin position="19"/>
        <end position="59"/>
    </location>
</feature>
<dbReference type="EMBL" id="MCFI01000022">
    <property type="protein sequence ID" value="ORY76600.1"/>
    <property type="molecule type" value="Genomic_DNA"/>
</dbReference>
<dbReference type="SUPFAM" id="SSF81383">
    <property type="entry name" value="F-box domain"/>
    <property type="match status" value="1"/>
</dbReference>
<evidence type="ECO:0000259" key="1">
    <source>
        <dbReference type="Pfam" id="PF12937"/>
    </source>
</evidence>
<dbReference type="InterPro" id="IPR036047">
    <property type="entry name" value="F-box-like_dom_sf"/>
</dbReference>
<comment type="caution">
    <text evidence="2">The sequence shown here is derived from an EMBL/GenBank/DDBJ whole genome shotgun (WGS) entry which is preliminary data.</text>
</comment>
<dbReference type="OrthoDB" id="2125396at2759"/>
<dbReference type="InterPro" id="IPR001810">
    <property type="entry name" value="F-box_dom"/>
</dbReference>
<dbReference type="RefSeq" id="XP_040722680.1">
    <property type="nucleotide sequence ID" value="XM_040870015.1"/>
</dbReference>
<accession>A0A1Y2EYF6</accession>
<organism evidence="2 3">
    <name type="scientific">Protomyces lactucae-debilis</name>
    <dbReference type="NCBI Taxonomy" id="2754530"/>
    <lineage>
        <taxon>Eukaryota</taxon>
        <taxon>Fungi</taxon>
        <taxon>Dikarya</taxon>
        <taxon>Ascomycota</taxon>
        <taxon>Taphrinomycotina</taxon>
        <taxon>Taphrinomycetes</taxon>
        <taxon>Taphrinales</taxon>
        <taxon>Protomycetaceae</taxon>
        <taxon>Protomyces</taxon>
    </lineage>
</organism>
<reference evidence="2 3" key="1">
    <citation type="submission" date="2016-07" db="EMBL/GenBank/DDBJ databases">
        <title>Pervasive Adenine N6-methylation of Active Genes in Fungi.</title>
        <authorList>
            <consortium name="DOE Joint Genome Institute"/>
            <person name="Mondo S.J."/>
            <person name="Dannebaum R.O."/>
            <person name="Kuo R.C."/>
            <person name="Labutti K."/>
            <person name="Haridas S."/>
            <person name="Kuo A."/>
            <person name="Salamov A."/>
            <person name="Ahrendt S.R."/>
            <person name="Lipzen A."/>
            <person name="Sullivan W."/>
            <person name="Andreopoulos W.B."/>
            <person name="Clum A."/>
            <person name="Lindquist E."/>
            <person name="Daum C."/>
            <person name="Ramamoorthy G.K."/>
            <person name="Gryganskyi A."/>
            <person name="Culley D."/>
            <person name="Magnuson J.K."/>
            <person name="James T.Y."/>
            <person name="O'Malley M.A."/>
            <person name="Stajich J.E."/>
            <person name="Spatafora J.W."/>
            <person name="Visel A."/>
            <person name="Grigoriev I.V."/>
        </authorList>
    </citation>
    <scope>NUCLEOTIDE SEQUENCE [LARGE SCALE GENOMIC DNA]</scope>
    <source>
        <strain evidence="2 3">12-1054</strain>
    </source>
</reference>
<sequence>MASNVRYMNAEQTLEPSLFDKLPQEILDKIIAHLFPSSRNLGNLLRVCTAFYYAALPHIYQAPNVTNTQP</sequence>
<proteinExistence type="predicted"/>
<evidence type="ECO:0000313" key="3">
    <source>
        <dbReference type="Proteomes" id="UP000193685"/>
    </source>
</evidence>
<dbReference type="AlphaFoldDB" id="A0A1Y2EYF6"/>
<keyword evidence="3" id="KW-1185">Reference proteome</keyword>
<dbReference type="Pfam" id="PF12937">
    <property type="entry name" value="F-box-like"/>
    <property type="match status" value="1"/>
</dbReference>
<gene>
    <name evidence="2" type="ORF">BCR37DRAFT_383156</name>
</gene>
<name>A0A1Y2EYF6_PROLT</name>
<protein>
    <recommendedName>
        <fullName evidence="1">F-box domain-containing protein</fullName>
    </recommendedName>
</protein>
<dbReference type="Proteomes" id="UP000193685">
    <property type="component" value="Unassembled WGS sequence"/>
</dbReference>